<proteinExistence type="predicted"/>
<sequence>MSSAGALTPYEIKRDERVARNKAILAKLIANNPLHQHMMVRMGSKDDSDDEDGERTTKTKTKKKIKREINLEDVRRSGRIRKLPAPIYTTFELNEDLGNGTKNRKSFNSAVGKKRKSSESEEELKKQKKSIDKKSQPPSSPQSLKALNAKLKHIYSEFLGHRIETNDGGLKAAVVHELSPIAHPKFSKMSGIQEWRNCVVLYVNVGDKYGNSYDNVFTNCGGCITWFAQPRQDEESSPIRTILSTMSKKEVSCEETKNKALEEGEEAEKSFPKWPVHLFCRMEGETYTYCGRLKALNYEANKRPMKFTFQLLDAPLLRVSQDFLSLVELADGDVHQ</sequence>
<organism evidence="2 3">
    <name type="scientific">Bathycoccus prasinos</name>
    <dbReference type="NCBI Taxonomy" id="41875"/>
    <lineage>
        <taxon>Eukaryota</taxon>
        <taxon>Viridiplantae</taxon>
        <taxon>Chlorophyta</taxon>
        <taxon>Mamiellophyceae</taxon>
        <taxon>Mamiellales</taxon>
        <taxon>Bathycoccaceae</taxon>
        <taxon>Bathycoccus</taxon>
    </lineage>
</organism>
<name>K8EXY6_9CHLO</name>
<evidence type="ECO:0000313" key="3">
    <source>
        <dbReference type="Proteomes" id="UP000198341"/>
    </source>
</evidence>
<keyword evidence="3" id="KW-1185">Reference proteome</keyword>
<reference evidence="2 3" key="1">
    <citation type="submission" date="2011-10" db="EMBL/GenBank/DDBJ databases">
        <authorList>
            <person name="Genoscope - CEA"/>
        </authorList>
    </citation>
    <scope>NUCLEOTIDE SEQUENCE [LARGE SCALE GENOMIC DNA]</scope>
    <source>
        <strain evidence="2 3">RCC 1105</strain>
    </source>
</reference>
<dbReference type="AlphaFoldDB" id="K8EXY6"/>
<dbReference type="STRING" id="41875.K8EXY6"/>
<evidence type="ECO:0000256" key="1">
    <source>
        <dbReference type="SAM" id="MobiDB-lite"/>
    </source>
</evidence>
<gene>
    <name evidence="2" type="ORF">Bathy01g00330</name>
</gene>
<feature type="region of interest" description="Disordered" evidence="1">
    <location>
        <begin position="98"/>
        <end position="143"/>
    </location>
</feature>
<accession>K8EXY6</accession>
<dbReference type="GeneID" id="19017769"/>
<dbReference type="OrthoDB" id="496922at2759"/>
<dbReference type="EMBL" id="FO082278">
    <property type="protein sequence ID" value="CCO14118.1"/>
    <property type="molecule type" value="Genomic_DNA"/>
</dbReference>
<feature type="region of interest" description="Disordered" evidence="1">
    <location>
        <begin position="43"/>
        <end position="70"/>
    </location>
</feature>
<feature type="compositionally biased region" description="Basic and acidic residues" evidence="1">
    <location>
        <begin position="117"/>
        <end position="135"/>
    </location>
</feature>
<evidence type="ECO:0000313" key="2">
    <source>
        <dbReference type="EMBL" id="CCO14118.1"/>
    </source>
</evidence>
<dbReference type="Proteomes" id="UP000198341">
    <property type="component" value="Chromosome 1"/>
</dbReference>
<dbReference type="RefSeq" id="XP_007515239.1">
    <property type="nucleotide sequence ID" value="XM_007515177.1"/>
</dbReference>
<dbReference type="KEGG" id="bpg:Bathy01g00330"/>
<protein>
    <submittedName>
        <fullName evidence="2">Uncharacterized protein</fullName>
    </submittedName>
</protein>